<dbReference type="EMBL" id="ATAX01000017">
    <property type="protein sequence ID" value="EWM54177.1"/>
    <property type="molecule type" value="Genomic_DNA"/>
</dbReference>
<comment type="caution">
    <text evidence="2">The sequence shown here is derived from an EMBL/GenBank/DDBJ whole genome shotgun (WGS) entry which is preliminary data.</text>
</comment>
<proteinExistence type="predicted"/>
<dbReference type="Proteomes" id="UP000019365">
    <property type="component" value="Unassembled WGS sequence"/>
</dbReference>
<dbReference type="OrthoDB" id="1711086at2"/>
<feature type="compositionally biased region" description="Basic residues" evidence="1">
    <location>
        <begin position="99"/>
        <end position="109"/>
    </location>
</feature>
<accession>W7V0C3</accession>
<evidence type="ECO:0000313" key="2">
    <source>
        <dbReference type="EMBL" id="EWM54177.1"/>
    </source>
</evidence>
<name>W7V0C3_RUMFL</name>
<keyword evidence="3" id="KW-1185">Reference proteome</keyword>
<evidence type="ECO:0000256" key="1">
    <source>
        <dbReference type="SAM" id="MobiDB-lite"/>
    </source>
</evidence>
<dbReference type="PATRIC" id="fig|1341157.4.peg.1149"/>
<protein>
    <submittedName>
        <fullName evidence="2">Uncharacterized protein</fullName>
    </submittedName>
</protein>
<organism evidence="2 3">
    <name type="scientific">Ruminococcus flavefaciens 007c</name>
    <dbReference type="NCBI Taxonomy" id="1341157"/>
    <lineage>
        <taxon>Bacteria</taxon>
        <taxon>Bacillati</taxon>
        <taxon>Bacillota</taxon>
        <taxon>Clostridia</taxon>
        <taxon>Eubacteriales</taxon>
        <taxon>Oscillospiraceae</taxon>
        <taxon>Ruminococcus</taxon>
    </lineage>
</organism>
<dbReference type="Pfam" id="PF20069">
    <property type="entry name" value="DUF6465"/>
    <property type="match status" value="1"/>
</dbReference>
<evidence type="ECO:0000313" key="3">
    <source>
        <dbReference type="Proteomes" id="UP000019365"/>
    </source>
</evidence>
<sequence>MPRNTASLKTDTAKKTTRKKKAAVEAVAETTPITVAEVVESVAETTAVDASAVKTPAKKRGRKPSVKKAEAVVETAPVIAEPIAETVTEAPVAETPEKKTHKPRAKKADKKAEPVLITTLQLGNAEFDISDIAAKAYKAYKSTHKRKAVTEFRVYVKPEEGVAYFTVNGEGSPDFKINL</sequence>
<dbReference type="InterPro" id="IPR046313">
    <property type="entry name" value="DUF6465"/>
</dbReference>
<feature type="region of interest" description="Disordered" evidence="1">
    <location>
        <begin position="87"/>
        <end position="110"/>
    </location>
</feature>
<dbReference type="RefSeq" id="WP_051456541.1">
    <property type="nucleotide sequence ID" value="NZ_ATAX01000017.1"/>
</dbReference>
<gene>
    <name evidence="2" type="ORF">RF007C_02555</name>
</gene>
<reference evidence="2 3" key="1">
    <citation type="journal article" date="2014" name="PLoS ONE">
        <title>Rumen cellulosomics: divergent fiber-degrading strategies revealed by comparative genome-wide analysis of six ruminococcal strains.</title>
        <authorList>
            <person name="Dassa B."/>
            <person name="Borovok I."/>
            <person name="Ruimy-Israeli V."/>
            <person name="Lamed R."/>
            <person name="Flint H.J."/>
            <person name="Duncan S.H."/>
            <person name="Henrissat B."/>
            <person name="Coutinho P."/>
            <person name="Morrison M."/>
            <person name="Mosoni P."/>
            <person name="Yeoman C.J."/>
            <person name="White B.A."/>
            <person name="Bayer E.A."/>
        </authorList>
    </citation>
    <scope>NUCLEOTIDE SEQUENCE [LARGE SCALE GENOMIC DNA]</scope>
    <source>
        <strain evidence="2 3">007c</strain>
    </source>
</reference>
<dbReference type="AlphaFoldDB" id="W7V0C3"/>